<evidence type="ECO:0000256" key="2">
    <source>
        <dbReference type="ARBA" id="ARBA00007399"/>
    </source>
</evidence>
<dbReference type="InterPro" id="IPR001829">
    <property type="entry name" value="Pili_assmbl_chaperone_bac"/>
</dbReference>
<keyword evidence="7" id="KW-0393">Immunoglobulin domain</keyword>
<evidence type="ECO:0000259" key="11">
    <source>
        <dbReference type="Pfam" id="PF02753"/>
    </source>
</evidence>
<keyword evidence="3" id="KW-1029">Fimbrium biogenesis</keyword>
<dbReference type="SUPFAM" id="SSF49584">
    <property type="entry name" value="Periplasmic chaperone C-domain"/>
    <property type="match status" value="1"/>
</dbReference>
<evidence type="ECO:0000313" key="12">
    <source>
        <dbReference type="EMBL" id="QGN36834.1"/>
    </source>
</evidence>
<evidence type="ECO:0000256" key="4">
    <source>
        <dbReference type="ARBA" id="ARBA00022729"/>
    </source>
</evidence>
<dbReference type="InterPro" id="IPR013783">
    <property type="entry name" value="Ig-like_fold"/>
</dbReference>
<organism evidence="12 13">
    <name type="scientific">Klebsiella oxytoca</name>
    <dbReference type="NCBI Taxonomy" id="571"/>
    <lineage>
        <taxon>Bacteria</taxon>
        <taxon>Pseudomonadati</taxon>
        <taxon>Pseudomonadota</taxon>
        <taxon>Gammaproteobacteria</taxon>
        <taxon>Enterobacterales</taxon>
        <taxon>Enterobacteriaceae</taxon>
        <taxon>Klebsiella/Raoultella group</taxon>
        <taxon>Klebsiella</taxon>
    </lineage>
</organism>
<gene>
    <name evidence="12" type="ORF">GJ746_05800</name>
</gene>
<keyword evidence="4 9" id="KW-0732">Signal</keyword>
<dbReference type="Gene3D" id="2.60.40.10">
    <property type="entry name" value="Immunoglobulins"/>
    <property type="match status" value="2"/>
</dbReference>
<dbReference type="PRINTS" id="PR00969">
    <property type="entry name" value="CHAPERONPILI"/>
</dbReference>
<evidence type="ECO:0000256" key="3">
    <source>
        <dbReference type="ARBA" id="ARBA00022558"/>
    </source>
</evidence>
<dbReference type="EMBL" id="CP046115">
    <property type="protein sequence ID" value="QGN36834.1"/>
    <property type="molecule type" value="Genomic_DNA"/>
</dbReference>
<feature type="domain" description="Pili assembly chaperone C-terminal" evidence="11">
    <location>
        <begin position="166"/>
        <end position="230"/>
    </location>
</feature>
<feature type="chain" id="PRO_5025389210" evidence="9">
    <location>
        <begin position="20"/>
        <end position="240"/>
    </location>
</feature>
<evidence type="ECO:0000313" key="13">
    <source>
        <dbReference type="Proteomes" id="UP000427108"/>
    </source>
</evidence>
<accession>A0A6B8MR76</accession>
<keyword evidence="5" id="KW-0574">Periplasm</keyword>
<sequence>MLRYFTLLTMLCCTWSAAASVVINATRVIYPQDTKVVNVQLVNKSTTPHLVQSWIDDGRPDVSPEKIDVPFSVAPAVVQIGINEGQILKVMARNADSLPADRESVFWLNVLDVPPVPEVNEDKANYLQVALRSRIKLFYRPKALQIKSEDIDTHLSVRNQDGKLCLNNASPYYVTVMEISPWQGGDLKKAAKANLLSDTAFIAPFNCHALPVAVNGHSQYRIARMNDFGSKHYAVISTTL</sequence>
<dbReference type="SUPFAM" id="SSF49354">
    <property type="entry name" value="PapD-like"/>
    <property type="match status" value="1"/>
</dbReference>
<comment type="similarity">
    <text evidence="2 8">Belongs to the periplasmic pilus chaperone family.</text>
</comment>
<evidence type="ECO:0000259" key="10">
    <source>
        <dbReference type="Pfam" id="PF00345"/>
    </source>
</evidence>
<protein>
    <submittedName>
        <fullName evidence="12">Fimbria/pilus periplasmic chaperone</fullName>
    </submittedName>
</protein>
<dbReference type="AlphaFoldDB" id="A0A6B8MR76"/>
<feature type="signal peptide" evidence="9">
    <location>
        <begin position="1"/>
        <end position="19"/>
    </location>
</feature>
<name>A0A6B8MR76_KLEOX</name>
<dbReference type="GO" id="GO:0030288">
    <property type="term" value="C:outer membrane-bounded periplasmic space"/>
    <property type="evidence" value="ECO:0007669"/>
    <property type="project" value="InterPro"/>
</dbReference>
<dbReference type="InterPro" id="IPR008962">
    <property type="entry name" value="PapD-like_sf"/>
</dbReference>
<evidence type="ECO:0000256" key="8">
    <source>
        <dbReference type="RuleBase" id="RU003918"/>
    </source>
</evidence>
<dbReference type="InterPro" id="IPR018046">
    <property type="entry name" value="Pili_assmbl_chaperone_CS"/>
</dbReference>
<dbReference type="PANTHER" id="PTHR30251:SF2">
    <property type="entry name" value="FIMBRIAL CHAPERONE YADV-RELATED"/>
    <property type="match status" value="1"/>
</dbReference>
<keyword evidence="6 8" id="KW-0143">Chaperone</keyword>
<dbReference type="InterPro" id="IPR050643">
    <property type="entry name" value="Periplasmic_pilus_chap"/>
</dbReference>
<dbReference type="PROSITE" id="PS00635">
    <property type="entry name" value="PILI_CHAPERONE"/>
    <property type="match status" value="1"/>
</dbReference>
<dbReference type="Pfam" id="PF02753">
    <property type="entry name" value="PapD_C"/>
    <property type="match status" value="1"/>
</dbReference>
<proteinExistence type="inferred from homology"/>
<evidence type="ECO:0000256" key="9">
    <source>
        <dbReference type="SAM" id="SignalP"/>
    </source>
</evidence>
<comment type="subcellular location">
    <subcellularLocation>
        <location evidence="1 8">Periplasm</location>
    </subcellularLocation>
</comment>
<dbReference type="InterPro" id="IPR036316">
    <property type="entry name" value="Pili_assmbl_chap_C_dom_sf"/>
</dbReference>
<dbReference type="Proteomes" id="UP000427108">
    <property type="component" value="Chromosome"/>
</dbReference>
<reference evidence="12 13" key="1">
    <citation type="submission" date="2019-11" db="EMBL/GenBank/DDBJ databases">
        <title>Isolation and Application of One Kind of P-Hydroxybenzoic Acid Degrading Bacterium in Mitigating Cropping Obstacle of Cucumber.</title>
        <authorList>
            <person name="Wu F."/>
            <person name="An Y."/>
        </authorList>
    </citation>
    <scope>NUCLEOTIDE SEQUENCE [LARGE SCALE GENOMIC DNA]</scope>
    <source>
        <strain evidence="12 13">P620</strain>
    </source>
</reference>
<evidence type="ECO:0000256" key="6">
    <source>
        <dbReference type="ARBA" id="ARBA00023186"/>
    </source>
</evidence>
<dbReference type="OrthoDB" id="9131059at2"/>
<dbReference type="Pfam" id="PF00345">
    <property type="entry name" value="PapD_N"/>
    <property type="match status" value="1"/>
</dbReference>
<dbReference type="PANTHER" id="PTHR30251">
    <property type="entry name" value="PILUS ASSEMBLY CHAPERONE"/>
    <property type="match status" value="1"/>
</dbReference>
<evidence type="ECO:0000256" key="5">
    <source>
        <dbReference type="ARBA" id="ARBA00022764"/>
    </source>
</evidence>
<dbReference type="InterPro" id="IPR016148">
    <property type="entry name" value="Pili_assmbl_chaperone_C"/>
</dbReference>
<evidence type="ECO:0000256" key="7">
    <source>
        <dbReference type="ARBA" id="ARBA00023319"/>
    </source>
</evidence>
<dbReference type="InterPro" id="IPR016147">
    <property type="entry name" value="Pili_assmbl_chaperone_N"/>
</dbReference>
<dbReference type="GO" id="GO:0071555">
    <property type="term" value="P:cell wall organization"/>
    <property type="evidence" value="ECO:0007669"/>
    <property type="project" value="InterPro"/>
</dbReference>
<evidence type="ECO:0000256" key="1">
    <source>
        <dbReference type="ARBA" id="ARBA00004418"/>
    </source>
</evidence>
<feature type="domain" description="Pili assembly chaperone N-terminal" evidence="10">
    <location>
        <begin position="20"/>
        <end position="144"/>
    </location>
</feature>
<dbReference type="RefSeq" id="WP_154679330.1">
    <property type="nucleotide sequence ID" value="NZ_CP046115.1"/>
</dbReference>